<dbReference type="EMBL" id="JACJFM010000012">
    <property type="protein sequence ID" value="MBB1487198.1"/>
    <property type="molecule type" value="Genomic_DNA"/>
</dbReference>
<proteinExistence type="predicted"/>
<gene>
    <name evidence="2" type="ORF">H4O21_11315</name>
</gene>
<dbReference type="RefSeq" id="WP_182808973.1">
    <property type="nucleotide sequence ID" value="NZ_JACJFM010000012.1"/>
</dbReference>
<protein>
    <submittedName>
        <fullName evidence="2">DUF1007 family protein</fullName>
    </submittedName>
</protein>
<evidence type="ECO:0000313" key="2">
    <source>
        <dbReference type="EMBL" id="MBB1487198.1"/>
    </source>
</evidence>
<dbReference type="AlphaFoldDB" id="A0A839IQF9"/>
<dbReference type="InterPro" id="IPR010412">
    <property type="entry name" value="DUF1007"/>
</dbReference>
<reference evidence="2 3" key="1">
    <citation type="submission" date="2020-08" db="EMBL/GenBank/DDBJ databases">
        <title>Oceanospirillum sp. nov. isolated from marine sediment.</title>
        <authorList>
            <person name="Ji X."/>
        </authorList>
    </citation>
    <scope>NUCLEOTIDE SEQUENCE [LARGE SCALE GENOMIC DNA]</scope>
    <source>
        <strain evidence="2 3">D5</strain>
    </source>
</reference>
<name>A0A839IQF9_9GAMM</name>
<feature type="chain" id="PRO_5032753124" evidence="1">
    <location>
        <begin position="25"/>
        <end position="214"/>
    </location>
</feature>
<feature type="signal peptide" evidence="1">
    <location>
        <begin position="1"/>
        <end position="24"/>
    </location>
</feature>
<evidence type="ECO:0000313" key="3">
    <source>
        <dbReference type="Proteomes" id="UP000565262"/>
    </source>
</evidence>
<dbReference type="Pfam" id="PF06226">
    <property type="entry name" value="DUF1007"/>
    <property type="match status" value="1"/>
</dbReference>
<dbReference type="Proteomes" id="UP000565262">
    <property type="component" value="Unassembled WGS sequence"/>
</dbReference>
<sequence>MSYFSRISKLLVCLTGLICTAVQAHPHNWIDLKTELDIDDQLRLTGIHMRWQFDPYYSITVLSEFQQNGKSPEQQLHELGELMVTNLGNEGYYSKLLLNNSPLPLPVPDNWALTAEAAQLTLSMDFTLQKPVPIKGLPLSLSTYDPTYYVSMNYSSSHDLILSPEVSSFCQWELILPKPTQEMVEYAARLDQTVKDSEGLGVLFAEKMELSCQR</sequence>
<keyword evidence="1" id="KW-0732">Signal</keyword>
<evidence type="ECO:0000256" key="1">
    <source>
        <dbReference type="SAM" id="SignalP"/>
    </source>
</evidence>
<keyword evidence="3" id="KW-1185">Reference proteome</keyword>
<accession>A0A839IQF9</accession>
<comment type="caution">
    <text evidence="2">The sequence shown here is derived from an EMBL/GenBank/DDBJ whole genome shotgun (WGS) entry which is preliminary data.</text>
</comment>
<organism evidence="2 3">
    <name type="scientific">Oceanospirillum sediminis</name>
    <dbReference type="NCBI Taxonomy" id="2760088"/>
    <lineage>
        <taxon>Bacteria</taxon>
        <taxon>Pseudomonadati</taxon>
        <taxon>Pseudomonadota</taxon>
        <taxon>Gammaproteobacteria</taxon>
        <taxon>Oceanospirillales</taxon>
        <taxon>Oceanospirillaceae</taxon>
        <taxon>Oceanospirillum</taxon>
    </lineage>
</organism>